<dbReference type="OrthoDB" id="1069091at2"/>
<feature type="domain" description="Thioredoxin" evidence="1">
    <location>
        <begin position="202"/>
        <end position="345"/>
    </location>
</feature>
<dbReference type="SUPFAM" id="SSF52833">
    <property type="entry name" value="Thioredoxin-like"/>
    <property type="match status" value="1"/>
</dbReference>
<dbReference type="PROSITE" id="PS51257">
    <property type="entry name" value="PROKAR_LIPOPROTEIN"/>
    <property type="match status" value="1"/>
</dbReference>
<dbReference type="AlphaFoldDB" id="A0A5C6ZEJ7"/>
<dbReference type="Pfam" id="PF08534">
    <property type="entry name" value="Redoxin"/>
    <property type="match status" value="1"/>
</dbReference>
<dbReference type="GO" id="GO:0016491">
    <property type="term" value="F:oxidoreductase activity"/>
    <property type="evidence" value="ECO:0007669"/>
    <property type="project" value="InterPro"/>
</dbReference>
<dbReference type="RefSeq" id="WP_147087435.1">
    <property type="nucleotide sequence ID" value="NZ_VORM01000017.1"/>
</dbReference>
<comment type="caution">
    <text evidence="2">The sequence shown here is derived from an EMBL/GenBank/DDBJ whole genome shotgun (WGS) entry which is preliminary data.</text>
</comment>
<dbReference type="CDD" id="cd02966">
    <property type="entry name" value="TlpA_like_family"/>
    <property type="match status" value="1"/>
</dbReference>
<dbReference type="InterPro" id="IPR050553">
    <property type="entry name" value="Thioredoxin_ResA/DsbE_sf"/>
</dbReference>
<dbReference type="InterPro" id="IPR036249">
    <property type="entry name" value="Thioredoxin-like_sf"/>
</dbReference>
<sequence length="345" mass="39762">MKRIFLVLLVISITFSCKKDGEITKRETFDLTVSAKNFLDSTKVYLYNRDIDKNIDSAFVINERFKFSGKVDLPSLCYLEFYDKNKKHIEPYKFFFLENENISISGDYSDFINAKVTGSNQTDLYSKYDSISINSDKRYKVDKEIDFLFSNANNQMTLNELLYKKKEVSKDSLLLFHKKLDSINSNSPKGQELLAYAKTVDIKPGDKFRDIVGKDLNGKQHKLSDYKGKVILLDFWAAGCYPCRLQNKKEFPELVKKYSNDDFIIVSYSLDTDEKSWRKSSQDDKINWLSISDLKGMKGENVKNYAVTAIPNSFLIDQNGVIVKSFVGFSEGANIIEKEIDQLLK</sequence>
<evidence type="ECO:0000313" key="2">
    <source>
        <dbReference type="EMBL" id="TXD88001.1"/>
    </source>
</evidence>
<protein>
    <submittedName>
        <fullName evidence="2">AhpC/TSA family protein</fullName>
    </submittedName>
</protein>
<proteinExistence type="predicted"/>
<dbReference type="InterPro" id="IPR013740">
    <property type="entry name" value="Redoxin"/>
</dbReference>
<dbReference type="EMBL" id="VORO01000018">
    <property type="protein sequence ID" value="TXD88001.1"/>
    <property type="molecule type" value="Genomic_DNA"/>
</dbReference>
<organism evidence="2 3">
    <name type="scientific">Subsaximicrobium wynnwilliamsii</name>
    <dbReference type="NCBI Taxonomy" id="291179"/>
    <lineage>
        <taxon>Bacteria</taxon>
        <taxon>Pseudomonadati</taxon>
        <taxon>Bacteroidota</taxon>
        <taxon>Flavobacteriia</taxon>
        <taxon>Flavobacteriales</taxon>
        <taxon>Flavobacteriaceae</taxon>
        <taxon>Subsaximicrobium</taxon>
    </lineage>
</organism>
<dbReference type="PANTHER" id="PTHR42852">
    <property type="entry name" value="THIOL:DISULFIDE INTERCHANGE PROTEIN DSBE"/>
    <property type="match status" value="1"/>
</dbReference>
<dbReference type="Gene3D" id="3.40.30.10">
    <property type="entry name" value="Glutaredoxin"/>
    <property type="match status" value="1"/>
</dbReference>
<name>A0A5C6ZEJ7_9FLAO</name>
<reference evidence="2 3" key="1">
    <citation type="submission" date="2019-08" db="EMBL/GenBank/DDBJ databases">
        <title>Genomes of Subsaximicrobium wynnwilliamsii strains.</title>
        <authorList>
            <person name="Bowman J.P."/>
        </authorList>
    </citation>
    <scope>NUCLEOTIDE SEQUENCE [LARGE SCALE GENOMIC DNA]</scope>
    <source>
        <strain evidence="2 3">2-80-2</strain>
    </source>
</reference>
<evidence type="ECO:0000313" key="3">
    <source>
        <dbReference type="Proteomes" id="UP000321578"/>
    </source>
</evidence>
<gene>
    <name evidence="2" type="ORF">ESY86_15140</name>
</gene>
<evidence type="ECO:0000259" key="1">
    <source>
        <dbReference type="PROSITE" id="PS51352"/>
    </source>
</evidence>
<dbReference type="PANTHER" id="PTHR42852:SF13">
    <property type="entry name" value="PROTEIN DIPZ"/>
    <property type="match status" value="1"/>
</dbReference>
<accession>A0A5C6ZEJ7</accession>
<dbReference type="Proteomes" id="UP000321578">
    <property type="component" value="Unassembled WGS sequence"/>
</dbReference>
<dbReference type="InterPro" id="IPR025380">
    <property type="entry name" value="DUF4369"/>
</dbReference>
<keyword evidence="3" id="KW-1185">Reference proteome</keyword>
<dbReference type="InterPro" id="IPR013766">
    <property type="entry name" value="Thioredoxin_domain"/>
</dbReference>
<dbReference type="Pfam" id="PF14289">
    <property type="entry name" value="DUF4369"/>
    <property type="match status" value="1"/>
</dbReference>
<dbReference type="PROSITE" id="PS51352">
    <property type="entry name" value="THIOREDOXIN_2"/>
    <property type="match status" value="1"/>
</dbReference>